<gene>
    <name evidence="12" type="ORF">DB88DRAFT_488337</name>
</gene>
<dbReference type="InterPro" id="IPR036026">
    <property type="entry name" value="Seven-hairpin_glycosidases"/>
</dbReference>
<keyword evidence="4 9" id="KW-0378">Hydrolase</keyword>
<feature type="active site" evidence="6">
    <location>
        <position position="665"/>
    </location>
</feature>
<evidence type="ECO:0000256" key="1">
    <source>
        <dbReference type="ARBA" id="ARBA00001913"/>
    </source>
</evidence>
<feature type="binding site" evidence="7">
    <location>
        <position position="753"/>
    </location>
    <ligand>
        <name>Ca(2+)</name>
        <dbReference type="ChEBI" id="CHEBI:29108"/>
    </ligand>
</feature>
<feature type="active site" evidence="6">
    <location>
        <position position="468"/>
    </location>
</feature>
<dbReference type="Proteomes" id="UP001182556">
    <property type="component" value="Unassembled WGS sequence"/>
</dbReference>
<dbReference type="InterPro" id="IPR012341">
    <property type="entry name" value="6hp_glycosidase-like_sf"/>
</dbReference>
<keyword evidence="7" id="KW-0106">Calcium</keyword>
<evidence type="ECO:0000256" key="2">
    <source>
        <dbReference type="ARBA" id="ARBA00004922"/>
    </source>
</evidence>
<dbReference type="GO" id="GO:0016020">
    <property type="term" value="C:membrane"/>
    <property type="evidence" value="ECO:0007669"/>
    <property type="project" value="InterPro"/>
</dbReference>
<feature type="active site" description="Proton donor" evidence="6">
    <location>
        <position position="580"/>
    </location>
</feature>
<dbReference type="Gene3D" id="1.50.10.10">
    <property type="match status" value="1"/>
</dbReference>
<feature type="disulfide bond" evidence="8">
    <location>
        <begin position="537"/>
        <end position="566"/>
    </location>
</feature>
<dbReference type="PANTHER" id="PTHR11742:SF103">
    <property type="entry name" value="ENDOPLASMIC RETICULUM MANNOSIDASE MNL2-RELATED"/>
    <property type="match status" value="1"/>
</dbReference>
<evidence type="ECO:0000256" key="8">
    <source>
        <dbReference type="PIRSR" id="PIRSR601382-3"/>
    </source>
</evidence>
<dbReference type="EMBL" id="JAODAN010000004">
    <property type="protein sequence ID" value="KAK1925224.1"/>
    <property type="molecule type" value="Genomic_DNA"/>
</dbReference>
<feature type="region of interest" description="Disordered" evidence="10">
    <location>
        <begin position="821"/>
        <end position="841"/>
    </location>
</feature>
<dbReference type="AlphaFoldDB" id="A0AAD9L7D6"/>
<dbReference type="GO" id="GO:0005783">
    <property type="term" value="C:endoplasmic reticulum"/>
    <property type="evidence" value="ECO:0007669"/>
    <property type="project" value="TreeGrafter"/>
</dbReference>
<dbReference type="GO" id="GO:0005509">
    <property type="term" value="F:calcium ion binding"/>
    <property type="evidence" value="ECO:0007669"/>
    <property type="project" value="InterPro"/>
</dbReference>
<comment type="caution">
    <text evidence="12">The sequence shown here is derived from an EMBL/GenBank/DDBJ whole genome shotgun (WGS) entry which is preliminary data.</text>
</comment>
<dbReference type="InterPro" id="IPR001382">
    <property type="entry name" value="Glyco_hydro_47"/>
</dbReference>
<evidence type="ECO:0000313" key="13">
    <source>
        <dbReference type="Proteomes" id="UP001182556"/>
    </source>
</evidence>
<keyword evidence="7" id="KW-0479">Metal-binding</keyword>
<comment type="pathway">
    <text evidence="2">Protein modification; protein glycosylation.</text>
</comment>
<keyword evidence="11" id="KW-1133">Transmembrane helix</keyword>
<keyword evidence="11" id="KW-0812">Transmembrane</keyword>
<keyword evidence="11" id="KW-0472">Membrane</keyword>
<keyword evidence="13" id="KW-1185">Reference proteome</keyword>
<evidence type="ECO:0000256" key="3">
    <source>
        <dbReference type="ARBA" id="ARBA00007658"/>
    </source>
</evidence>
<feature type="active site" description="Proton donor" evidence="6">
    <location>
        <position position="334"/>
    </location>
</feature>
<evidence type="ECO:0000313" key="12">
    <source>
        <dbReference type="EMBL" id="KAK1925224.1"/>
    </source>
</evidence>
<evidence type="ECO:0000256" key="4">
    <source>
        <dbReference type="ARBA" id="ARBA00022801"/>
    </source>
</evidence>
<dbReference type="InterPro" id="IPR050749">
    <property type="entry name" value="Glycosyl_Hydrolase_47"/>
</dbReference>
<evidence type="ECO:0000256" key="7">
    <source>
        <dbReference type="PIRSR" id="PIRSR601382-2"/>
    </source>
</evidence>
<evidence type="ECO:0000256" key="10">
    <source>
        <dbReference type="SAM" id="MobiDB-lite"/>
    </source>
</evidence>
<evidence type="ECO:0000256" key="5">
    <source>
        <dbReference type="ARBA" id="ARBA00023157"/>
    </source>
</evidence>
<organism evidence="12 13">
    <name type="scientific">Papiliotrema laurentii</name>
    <name type="common">Cryptococcus laurentii</name>
    <dbReference type="NCBI Taxonomy" id="5418"/>
    <lineage>
        <taxon>Eukaryota</taxon>
        <taxon>Fungi</taxon>
        <taxon>Dikarya</taxon>
        <taxon>Basidiomycota</taxon>
        <taxon>Agaricomycotina</taxon>
        <taxon>Tremellomycetes</taxon>
        <taxon>Tremellales</taxon>
        <taxon>Rhynchogastremaceae</taxon>
        <taxon>Papiliotrema</taxon>
    </lineage>
</organism>
<dbReference type="SUPFAM" id="SSF48225">
    <property type="entry name" value="Seven-hairpin glycosidases"/>
    <property type="match status" value="1"/>
</dbReference>
<dbReference type="GO" id="GO:0036503">
    <property type="term" value="P:ERAD pathway"/>
    <property type="evidence" value="ECO:0007669"/>
    <property type="project" value="UniProtKB-ARBA"/>
</dbReference>
<feature type="compositionally biased region" description="Gly residues" evidence="10">
    <location>
        <begin position="821"/>
        <end position="831"/>
    </location>
</feature>
<dbReference type="PRINTS" id="PR00747">
    <property type="entry name" value="GLYHDRLASE47"/>
</dbReference>
<name>A0AAD9L7D6_PAPLA</name>
<evidence type="ECO:0000256" key="9">
    <source>
        <dbReference type="RuleBase" id="RU361193"/>
    </source>
</evidence>
<dbReference type="GO" id="GO:0005975">
    <property type="term" value="P:carbohydrate metabolic process"/>
    <property type="evidence" value="ECO:0007669"/>
    <property type="project" value="InterPro"/>
</dbReference>
<accession>A0AAD9L7D6</accession>
<evidence type="ECO:0000256" key="11">
    <source>
        <dbReference type="SAM" id="Phobius"/>
    </source>
</evidence>
<proteinExistence type="inferred from homology"/>
<dbReference type="EC" id="3.2.1.-" evidence="9"/>
<reference evidence="12" key="1">
    <citation type="submission" date="2023-02" db="EMBL/GenBank/DDBJ databases">
        <title>Identification and recombinant expression of a fungal hydrolase from Papiliotrema laurentii that hydrolyzes apple cutin and clears colloidal polyester polyurethane.</title>
        <authorList>
            <consortium name="DOE Joint Genome Institute"/>
            <person name="Roman V.A."/>
            <person name="Bojanowski C."/>
            <person name="Crable B.R."/>
            <person name="Wagner D.N."/>
            <person name="Hung C.S."/>
            <person name="Nadeau L.J."/>
            <person name="Schratz L."/>
            <person name="Haridas S."/>
            <person name="Pangilinan J."/>
            <person name="Lipzen A."/>
            <person name="Na H."/>
            <person name="Yan M."/>
            <person name="Ng V."/>
            <person name="Grigoriev I.V."/>
            <person name="Spatafora J.W."/>
            <person name="Barlow D."/>
            <person name="Biffinger J."/>
            <person name="Kelley-Loughnane N."/>
            <person name="Varaljay V.A."/>
            <person name="Crookes-Goodson W.J."/>
        </authorList>
    </citation>
    <scope>NUCLEOTIDE SEQUENCE</scope>
    <source>
        <strain evidence="12">5307AH</strain>
    </source>
</reference>
<keyword evidence="9" id="KW-0326">Glycosidase</keyword>
<protein>
    <recommendedName>
        <fullName evidence="9">alpha-1,2-Mannosidase</fullName>
        <ecNumber evidence="9">3.2.1.-</ecNumber>
    </recommendedName>
</protein>
<evidence type="ECO:0000256" key="6">
    <source>
        <dbReference type="PIRSR" id="PIRSR601382-1"/>
    </source>
</evidence>
<dbReference type="GO" id="GO:0004571">
    <property type="term" value="F:mannosyl-oligosaccharide 1,2-alpha-mannosidase activity"/>
    <property type="evidence" value="ECO:0007669"/>
    <property type="project" value="InterPro"/>
</dbReference>
<comment type="similarity">
    <text evidence="3 9">Belongs to the glycosyl hydrolase 47 family.</text>
</comment>
<comment type="cofactor">
    <cofactor evidence="1 7">
        <name>Ca(2+)</name>
        <dbReference type="ChEBI" id="CHEBI:29108"/>
    </cofactor>
</comment>
<sequence length="841" mass="93465">MSQTSPRFAYAYASDAETGQLPRRIARRLPRRTKLILMGAIVTIVLVVYSEYTSGPKLPFSRGSKSSAVEGLQSIWDQDEVVEPGGWGWDRPPHGSPPTTTTQPDAQYAYIAPSHPDVDSLTPARQIMPHFSLSTSLRAPISDPFPPSRLREIILPPVPREANDATTGVTVSEDSFARTWRGPEEWDGPRGEVRRVQWEGFARGRDRWESEKERKVREERREAVKRSFGYAWQGYKDHAWGHDEVKPVSGTPSDPFNAWGASIIDTLDTLLVMGLSEEYNLCRPHVNQVNFHWVNGRDWSSGYSLAADNGDDVETSREPHSIPRDRYVSLPVFETSIRYLGGLLGAYDLSGDSLLLDRAVELAEVLSKAFNTASGVPAGRIDPGAQPPFYRVSQISIAEAGSMSLEFIRLSQITGNRTWFDLVQRTMDFLEERVIPRSSQSPLIPLWFYPDLDSGVVGGTFSFGGLADSYYEYLVKTYKLLGGSPLAQRWRDIYEASIDKAKEVLYSTIDYIPNTPLLAIGKYEGSRRMPELEHLTCFAGAMLGLGAKLLNRPDDMDDAQKVTQSCYWLSAATATGLQPEVVEFFRPGEEVWEDVDAINGVAHKTDVPDGRNTHEDRDGILRWNVDGSEVDLDLDDEGERGYIKKLKGKLPGSRRIVGRGLNRPETIESIFYMYRLTGDRKWQEKGWKMFVSWIETATGPAGISSIEDVSAGLDKLVFGDNMESFAFAETFKYHYLLQSEPDVLSLDDYVLNTEAHPLLTNPALSPGSQRFWTPPRDPSANLGTRGQGTDVQKWLRLEVIERSRGQGRGGGGGRVVGGGFGGGRGMGGGNGNPNIRPQAPV</sequence>
<feature type="transmembrane region" description="Helical" evidence="11">
    <location>
        <begin position="33"/>
        <end position="52"/>
    </location>
</feature>
<dbReference type="PANTHER" id="PTHR11742">
    <property type="entry name" value="MANNOSYL-OLIGOSACCHARIDE ALPHA-1,2-MANNOSIDASE-RELATED"/>
    <property type="match status" value="1"/>
</dbReference>
<keyword evidence="5 8" id="KW-1015">Disulfide bond</keyword>
<dbReference type="Pfam" id="PF01532">
    <property type="entry name" value="Glyco_hydro_47"/>
    <property type="match status" value="1"/>
</dbReference>